<evidence type="ECO:0000313" key="3">
    <source>
        <dbReference type="Proteomes" id="UP000006546"/>
    </source>
</evidence>
<feature type="signal peptide" evidence="1">
    <location>
        <begin position="1"/>
        <end position="23"/>
    </location>
</feature>
<dbReference type="STRING" id="906968.Trebr_1439"/>
<keyword evidence="1" id="KW-0732">Signal</keyword>
<dbReference type="HOGENOM" id="CLU_517709_0_0_12"/>
<reference evidence="3" key="1">
    <citation type="submission" date="2011-04" db="EMBL/GenBank/DDBJ databases">
        <title>The complete genome of Treponema brennaborense DSM 12168.</title>
        <authorList>
            <person name="Lucas S."/>
            <person name="Han J."/>
            <person name="Lapidus A."/>
            <person name="Bruce D."/>
            <person name="Goodwin L."/>
            <person name="Pitluck S."/>
            <person name="Peters L."/>
            <person name="Kyrpides N."/>
            <person name="Mavromatis K."/>
            <person name="Ivanova N."/>
            <person name="Mikhailova N."/>
            <person name="Pagani I."/>
            <person name="Teshima H."/>
            <person name="Detter J.C."/>
            <person name="Tapia R."/>
            <person name="Han C."/>
            <person name="Land M."/>
            <person name="Hauser L."/>
            <person name="Markowitz V."/>
            <person name="Cheng J.-F."/>
            <person name="Hugenholtz P."/>
            <person name="Woyke T."/>
            <person name="Wu D."/>
            <person name="Gronow S."/>
            <person name="Wellnitz S."/>
            <person name="Brambilla E."/>
            <person name="Klenk H.-P."/>
            <person name="Eisen J.A."/>
        </authorList>
    </citation>
    <scope>NUCLEOTIDE SEQUENCE [LARGE SCALE GENOMIC DNA]</scope>
    <source>
        <strain evidence="3">DSM 12168 / CIP 105900 / DD5/3</strain>
    </source>
</reference>
<sequence>MKTVIRKLPFLFFLLLFSCQSYNVKNITENVDSVLAKSPSGIDSIVELLNDSRILFIGAVSHAFLNDKLFLNEENVTRLYEAGVRYVLCEGGIPDGPVYREADLAKKWIALFYPWETVGVQYGAKDLGEIVNAINSRVSETERITFVGLESGRREFLQDEETEAYVLNYRDRYMADTAVKFIDGAPEDTKFLIVGGGLHGMTVQQDEMQFNPSEPSFSWKPLGAYLKERYHDDFKSVYFIPLDHAIDSSTYWSRLIDSTVWNAENFATKDVSYPDIARLDTQIPLFVPDAFDGYLVDKFGESGILYSYALNDPDILDEVLRQLKNDDEFFYRTQNEFDYADPETVFTLESYVRNIYFLKLFYGETFAYDFFNPETTLAAALQNLPREPLPLGLTKAEIKKYLTLMKYFYSVTEADSPQNASALFKENKRYLSSAQALFPAEPWIPYWYATMYYKMENYSESLKYYNDFFENPLSQSTQIYPEALNNAITCAKKTRNENLERYYTDMLRGLHNEHDIDVSEIQLFLY</sequence>
<evidence type="ECO:0000313" key="2">
    <source>
        <dbReference type="EMBL" id="AEE16863.1"/>
    </source>
</evidence>
<dbReference type="Proteomes" id="UP000006546">
    <property type="component" value="Chromosome"/>
</dbReference>
<dbReference type="SUPFAM" id="SSF159501">
    <property type="entry name" value="EreA/ChaN-like"/>
    <property type="match status" value="1"/>
</dbReference>
<dbReference type="AlphaFoldDB" id="F4LN98"/>
<feature type="chain" id="PRO_5003311010" evidence="1">
    <location>
        <begin position="24"/>
        <end position="526"/>
    </location>
</feature>
<evidence type="ECO:0000256" key="1">
    <source>
        <dbReference type="SAM" id="SignalP"/>
    </source>
</evidence>
<dbReference type="EMBL" id="CP002696">
    <property type="protein sequence ID" value="AEE16863.1"/>
    <property type="molecule type" value="Genomic_DNA"/>
</dbReference>
<proteinExistence type="predicted"/>
<organism evidence="2 3">
    <name type="scientific">Treponema brennaborense (strain DSM 12168 / CIP 105900 / DD5/3)</name>
    <dbReference type="NCBI Taxonomy" id="906968"/>
    <lineage>
        <taxon>Bacteria</taxon>
        <taxon>Pseudomonadati</taxon>
        <taxon>Spirochaetota</taxon>
        <taxon>Spirochaetia</taxon>
        <taxon>Spirochaetales</taxon>
        <taxon>Treponemataceae</taxon>
        <taxon>Treponema</taxon>
    </lineage>
</organism>
<keyword evidence="3" id="KW-1185">Reference proteome</keyword>
<protein>
    <submittedName>
        <fullName evidence="2">Uncharacterized protein</fullName>
    </submittedName>
</protein>
<name>F4LN98_TREBD</name>
<accession>F4LN98</accession>
<dbReference type="PROSITE" id="PS51257">
    <property type="entry name" value="PROKAR_LIPOPROTEIN"/>
    <property type="match status" value="1"/>
</dbReference>
<dbReference type="KEGG" id="tbe:Trebr_1439"/>
<gene>
    <name evidence="2" type="ordered locus">Trebr_1439</name>
</gene>
<dbReference type="RefSeq" id="WP_013758568.1">
    <property type="nucleotide sequence ID" value="NC_015500.1"/>
</dbReference>